<keyword evidence="2" id="KW-0472">Membrane</keyword>
<dbReference type="Proteomes" id="UP000465240">
    <property type="component" value="Unassembled WGS sequence"/>
</dbReference>
<keyword evidence="5" id="KW-1185">Reference proteome</keyword>
<dbReference type="Proteomes" id="UP001229081">
    <property type="component" value="Unassembled WGS sequence"/>
</dbReference>
<evidence type="ECO:0000313" key="5">
    <source>
        <dbReference type="Proteomes" id="UP000465240"/>
    </source>
</evidence>
<name>A0A386U8Q2_9MYCO</name>
<dbReference type="EMBL" id="JAUFSA010000001">
    <property type="protein sequence ID" value="MDP7733841.1"/>
    <property type="molecule type" value="Genomic_DNA"/>
</dbReference>
<proteinExistence type="predicted"/>
<organism evidence="4 6">
    <name type="scientific">Mycobacterium paragordonae</name>
    <dbReference type="NCBI Taxonomy" id="1389713"/>
    <lineage>
        <taxon>Bacteria</taxon>
        <taxon>Bacillati</taxon>
        <taxon>Actinomycetota</taxon>
        <taxon>Actinomycetes</taxon>
        <taxon>Mycobacteriales</taxon>
        <taxon>Mycobacteriaceae</taxon>
        <taxon>Mycobacterium</taxon>
    </lineage>
</organism>
<dbReference type="InterPro" id="IPR022062">
    <property type="entry name" value="DUF3618"/>
</dbReference>
<feature type="transmembrane region" description="Helical" evidence="2">
    <location>
        <begin position="59"/>
        <end position="81"/>
    </location>
</feature>
<evidence type="ECO:0000256" key="1">
    <source>
        <dbReference type="SAM" id="MobiDB-lite"/>
    </source>
</evidence>
<sequence>MAEPDRTPSAAQPAEPGPDADMDDIERDIERTRSQLSGTVEALAAKANVPQRAKETARAAQPTLILAASAVGVALVALLWWRRRRS</sequence>
<dbReference type="Pfam" id="PF12277">
    <property type="entry name" value="DUF3618"/>
    <property type="match status" value="1"/>
</dbReference>
<reference evidence="3 5" key="1">
    <citation type="journal article" date="2019" name="Emerg. Microbes Infect.">
        <title>Comprehensive subspecies identification of 175 nontuberculous mycobacteria species based on 7547 genomic profiles.</title>
        <authorList>
            <person name="Matsumoto Y."/>
            <person name="Kinjo T."/>
            <person name="Motooka D."/>
            <person name="Nabeya D."/>
            <person name="Jung N."/>
            <person name="Uechi K."/>
            <person name="Horii T."/>
            <person name="Iida T."/>
            <person name="Fujita J."/>
            <person name="Nakamura S."/>
        </authorList>
    </citation>
    <scope>NUCLEOTIDE SEQUENCE [LARGE SCALE GENOMIC DNA]</scope>
    <source>
        <strain evidence="3 5">JCM 18565</strain>
    </source>
</reference>
<reference evidence="4" key="3">
    <citation type="submission" date="2023-06" db="EMBL/GenBank/DDBJ databases">
        <title>Identification of two novel mycobacterium reveal diversities and complexities of Mycobacterium gordonae clade.</title>
        <authorList>
            <person name="Matsumoto Y."/>
            <person name="Nakamura S."/>
            <person name="Motooka D."/>
            <person name="Fukushima K."/>
        </authorList>
    </citation>
    <scope>NUCLEOTIDE SEQUENCE</scope>
    <source>
        <strain evidence="4">TY812</strain>
    </source>
</reference>
<dbReference type="RefSeq" id="WP_065043305.1">
    <property type="nucleotide sequence ID" value="NZ_BLKX01000001.1"/>
</dbReference>
<gene>
    <name evidence="3" type="ORF">MPRG_37010</name>
    <name evidence="4" type="ORF">QXL92_03625</name>
</gene>
<reference evidence="3" key="2">
    <citation type="submission" date="2020-02" db="EMBL/GenBank/DDBJ databases">
        <authorList>
            <person name="Matsumoto Y."/>
            <person name="Kinjo T."/>
            <person name="Motooka D."/>
            <person name="Nabeya D."/>
            <person name="Jung N."/>
            <person name="Uechi K."/>
            <person name="Horii T."/>
            <person name="Iida T."/>
            <person name="Fujita J."/>
            <person name="Nakamura S."/>
        </authorList>
    </citation>
    <scope>NUCLEOTIDE SEQUENCE</scope>
    <source>
        <strain evidence="3">JCM 18565</strain>
    </source>
</reference>
<comment type="caution">
    <text evidence="4">The sequence shown here is derived from an EMBL/GenBank/DDBJ whole genome shotgun (WGS) entry which is preliminary data.</text>
</comment>
<dbReference type="EMBL" id="BLKX01000001">
    <property type="protein sequence ID" value="GFG80425.1"/>
    <property type="molecule type" value="Genomic_DNA"/>
</dbReference>
<protein>
    <submittedName>
        <fullName evidence="4">DUF3618 domain-containing protein</fullName>
    </submittedName>
</protein>
<evidence type="ECO:0000256" key="2">
    <source>
        <dbReference type="SAM" id="Phobius"/>
    </source>
</evidence>
<dbReference type="AlphaFoldDB" id="A0A386U8Q2"/>
<feature type="region of interest" description="Disordered" evidence="1">
    <location>
        <begin position="1"/>
        <end position="24"/>
    </location>
</feature>
<evidence type="ECO:0000313" key="3">
    <source>
        <dbReference type="EMBL" id="GFG80425.1"/>
    </source>
</evidence>
<dbReference type="KEGG" id="mpag:C0J29_20825"/>
<keyword evidence="2" id="KW-1133">Transmembrane helix</keyword>
<accession>A0A386U8Q2</accession>
<evidence type="ECO:0000313" key="6">
    <source>
        <dbReference type="Proteomes" id="UP001229081"/>
    </source>
</evidence>
<evidence type="ECO:0000313" key="4">
    <source>
        <dbReference type="EMBL" id="MDP7733841.1"/>
    </source>
</evidence>
<keyword evidence="2" id="KW-0812">Transmembrane</keyword>